<dbReference type="EMBL" id="BK015008">
    <property type="protein sequence ID" value="DAD86803.1"/>
    <property type="molecule type" value="Genomic_DNA"/>
</dbReference>
<proteinExistence type="predicted"/>
<sequence length="47" mass="5368">MALRLPERDFWATATPYRIEKILTAYKEIGKAKEAEKPVSLAEYLGV</sequence>
<evidence type="ECO:0000313" key="1">
    <source>
        <dbReference type="EMBL" id="DAD86803.1"/>
    </source>
</evidence>
<name>A0A8S5MY34_9CAUD</name>
<organism evidence="1">
    <name type="scientific">Siphoviridae sp. ct91l7</name>
    <dbReference type="NCBI Taxonomy" id="2826173"/>
    <lineage>
        <taxon>Viruses</taxon>
        <taxon>Duplodnaviria</taxon>
        <taxon>Heunggongvirae</taxon>
        <taxon>Uroviricota</taxon>
        <taxon>Caudoviricetes</taxon>
    </lineage>
</organism>
<accession>A0A8S5MY34</accession>
<protein>
    <submittedName>
        <fullName evidence="1">Uncharacterized protein</fullName>
    </submittedName>
</protein>
<reference evidence="1" key="1">
    <citation type="journal article" date="2021" name="Proc. Natl. Acad. Sci. U.S.A.">
        <title>A Catalog of Tens of Thousands of Viruses from Human Metagenomes Reveals Hidden Associations with Chronic Diseases.</title>
        <authorList>
            <person name="Tisza M.J."/>
            <person name="Buck C.B."/>
        </authorList>
    </citation>
    <scope>NUCLEOTIDE SEQUENCE</scope>
    <source>
        <strain evidence="1">Ct91l7</strain>
    </source>
</reference>